<accession>A0ABX7W8T0</accession>
<dbReference type="Gene3D" id="3.40.50.1380">
    <property type="entry name" value="Methylglyoxal synthase-like domain"/>
    <property type="match status" value="1"/>
</dbReference>
<dbReference type="InterPro" id="IPR005483">
    <property type="entry name" value="CPSase_dom"/>
</dbReference>
<dbReference type="InterPro" id="IPR033937">
    <property type="entry name" value="MGS_CPS_CarB"/>
</dbReference>
<dbReference type="SUPFAM" id="SSF56059">
    <property type="entry name" value="Glutathione synthetase ATP-binding domain-like"/>
    <property type="match status" value="2"/>
</dbReference>
<feature type="domain" description="ATP-grasp" evidence="15">
    <location>
        <begin position="678"/>
        <end position="869"/>
    </location>
</feature>
<comment type="cofactor">
    <cofactor evidence="14">
        <name>Mg(2+)</name>
        <dbReference type="ChEBI" id="CHEBI:18420"/>
    </cofactor>
    <cofactor evidence="14">
        <name>Mn(2+)</name>
        <dbReference type="ChEBI" id="CHEBI:29035"/>
    </cofactor>
    <text evidence="14">Binds 4 Mg(2+) or Mn(2+) ions per subunit.</text>
</comment>
<keyword evidence="10" id="KW-0460">Magnesium</keyword>
<comment type="pathway">
    <text evidence="14">Pyrimidine metabolism; UMP biosynthesis via de novo pathway; (S)-dihydroorotate from bicarbonate: step 1/3.</text>
</comment>
<keyword evidence="7 14" id="KW-0677">Repeat</keyword>
<sequence>MPKRTDLNSILIIGAGPIVIGQACEFDYSGAQACKALREEGFRVILVNSNPATIMTDPAMADATYIEPITWQAVEKIIEAERPDAILPTMGGQTALNCALDLDKHGVLEKYGVEMIGANADAINKAEDRDLFDQAMKRIGLECPKAEVAHSMEEAWRIQESLGFPVIIRPSYTMGGSGGGVAYNKEEFEEICTRGFELSNNHELLIDESLLGWKEYEMEVVRDKNDNCIIVCSIENFDPMGVHTGDSITVAPAQTLTDKEYQIMRDASLAVLREIGVETGGSNVQFGVDPDTGRMVVIEMNPRVSRSSALASKATGFPIAKIAAKLAVGYTLDELSNDITGGRTPASFEPSIDYVVTKIPRFTFEKFPQANDRLTTQMKSVGEVMAIGRTFQESLQKALRGLETGNDGLDPKVTEFSDDAMAHIKGELQAAGAERIFYVADAMRSGMSVAEIFALTKIDPWFLVQLEDLVRIEQDVARRSLSELSARELFGLKRKGFSDARLAKLLGVSEKEFRRTRQKAGIRPVYKRVDTCAAEFASNTAYMYSTYEEECEAEVSERQKIMVLGGGPNRIGQGIEFDYCCVHAAFAMRDDGFETIMVNCNPETVSTDYDTSDRLYFEPVTLEDVLEIADKEQPVGVIVQFGGQTPLKLARELEAAGVPIIGTTPDAIDRAEDRERFQQMIDKLGLKQPPNATARSFDEAFVKAEAIGYPLVVRPSYVLGGRAMEIVYSADELENYMTHAVKVSNDSPVLLDHFLNAAIEIDIDAVSDGHEVVIGGIMQHIEQAGVHSGDSACALPPYSLPAAVQDEMREQVKRMALELGVVGLMNVQLAWQDGEIYVIEVNPRASRTAPFVSKCIGTSLAQVAARCMAGKTLAEQGFTREVVPHFFSVKEAVFPFNKFPGVDPILSPEMKSTGEVMGSGDTFAEAFYKAQLGAGEAIPALSGERKAFLSVRDPDKAGVIEVARSLLGLGFTLCATRGTATALEAAGLEVEVVNKVYEGRPHIVDLLKNDDIAYIVNTTEGRQAINDSSVIRRTALARKVPYATTLAGASAVCMALEYGNEITVRRLQELHAGATQ</sequence>
<keyword evidence="6" id="KW-0479">Metal-binding</keyword>
<dbReference type="SUPFAM" id="SSF52440">
    <property type="entry name" value="PreATP-grasp domain"/>
    <property type="match status" value="2"/>
</dbReference>
<keyword evidence="8 14" id="KW-0547">Nucleotide-binding</keyword>
<dbReference type="NCBIfam" id="TIGR01369">
    <property type="entry name" value="CPSaseII_lrg"/>
    <property type="match status" value="1"/>
</dbReference>
<feature type="binding site" evidence="14">
    <location>
        <position position="129"/>
    </location>
    <ligand>
        <name>ATP</name>
        <dbReference type="ChEBI" id="CHEBI:30616"/>
        <label>1</label>
    </ligand>
</feature>
<feature type="binding site" evidence="14">
    <location>
        <position position="210"/>
    </location>
    <ligand>
        <name>ATP</name>
        <dbReference type="ChEBI" id="CHEBI:30616"/>
        <label>1</label>
    </ligand>
</feature>
<feature type="binding site" evidence="14">
    <location>
        <position position="785"/>
    </location>
    <ligand>
        <name>ATP</name>
        <dbReference type="ChEBI" id="CHEBI:30616"/>
        <label>2</label>
    </ligand>
</feature>
<dbReference type="InterPro" id="IPR005480">
    <property type="entry name" value="CPSase_lsu_oligo"/>
</dbReference>
<dbReference type="InterPro" id="IPR005479">
    <property type="entry name" value="CPAse_ATP-bd"/>
</dbReference>
<feature type="binding site" evidence="14">
    <location>
        <position position="755"/>
    </location>
    <ligand>
        <name>ATP</name>
        <dbReference type="ChEBI" id="CHEBI:30616"/>
        <label>2</label>
    </ligand>
</feature>
<comment type="similarity">
    <text evidence="2 14">Belongs to the CarB family.</text>
</comment>
<feature type="binding site" evidence="14">
    <location>
        <position position="840"/>
    </location>
    <ligand>
        <name>ATP</name>
        <dbReference type="ChEBI" id="CHEBI:30616"/>
        <label>2</label>
    </ligand>
</feature>
<feature type="binding site" evidence="14">
    <location>
        <position position="299"/>
    </location>
    <ligand>
        <name>Mn(2+)</name>
        <dbReference type="ChEBI" id="CHEBI:29035"/>
        <label>2</label>
    </ligand>
</feature>
<proteinExistence type="inferred from homology"/>
<dbReference type="PROSITE" id="PS51257">
    <property type="entry name" value="PROKAR_LIPOPROTEIN"/>
    <property type="match status" value="1"/>
</dbReference>
<feature type="binding site" evidence="14">
    <location>
        <position position="285"/>
    </location>
    <ligand>
        <name>Mn(2+)</name>
        <dbReference type="ChEBI" id="CHEBI:29035"/>
        <label>1</label>
    </ligand>
</feature>
<dbReference type="EC" id="6.3.4.16" evidence="14"/>
<dbReference type="PRINTS" id="PR00098">
    <property type="entry name" value="CPSASE"/>
</dbReference>
<dbReference type="SUPFAM" id="SSF52335">
    <property type="entry name" value="Methylglyoxal synthase-like"/>
    <property type="match status" value="1"/>
</dbReference>
<dbReference type="InterPro" id="IPR036897">
    <property type="entry name" value="CarbamoylP_synth_lsu_oligo_sf"/>
</dbReference>
<dbReference type="Proteomes" id="UP000671868">
    <property type="component" value="Chromosome"/>
</dbReference>
<dbReference type="EC" id="6.3.5.5" evidence="14"/>
<feature type="binding site" evidence="14">
    <location>
        <position position="828"/>
    </location>
    <ligand>
        <name>Mg(2+)</name>
        <dbReference type="ChEBI" id="CHEBI:18420"/>
        <label>3</label>
    </ligand>
</feature>
<dbReference type="SUPFAM" id="SSF48108">
    <property type="entry name" value="Carbamoyl phosphate synthetase, large subunit connection domain"/>
    <property type="match status" value="1"/>
</dbReference>
<feature type="binding site" evidence="14">
    <location>
        <position position="175"/>
    </location>
    <ligand>
        <name>ATP</name>
        <dbReference type="ChEBI" id="CHEBI:30616"/>
        <label>1</label>
    </ligand>
</feature>
<dbReference type="InterPro" id="IPR006275">
    <property type="entry name" value="CPSase_lsu"/>
</dbReference>
<feature type="region of interest" description="Allosteric domain" evidence="14">
    <location>
        <begin position="936"/>
        <end position="1076"/>
    </location>
</feature>
<evidence type="ECO:0000256" key="5">
    <source>
        <dbReference type="ARBA" id="ARBA00022605"/>
    </source>
</evidence>
<evidence type="ECO:0000313" key="17">
    <source>
        <dbReference type="EMBL" id="QTP56718.1"/>
    </source>
</evidence>
<dbReference type="NCBIfam" id="NF003671">
    <property type="entry name" value="PRK05294.1"/>
    <property type="match status" value="1"/>
</dbReference>
<feature type="domain" description="ATP-grasp" evidence="15">
    <location>
        <begin position="133"/>
        <end position="328"/>
    </location>
</feature>
<dbReference type="SMART" id="SM00851">
    <property type="entry name" value="MGS"/>
    <property type="match status" value="1"/>
</dbReference>
<dbReference type="SMART" id="SM01096">
    <property type="entry name" value="CPSase_L_D3"/>
    <property type="match status" value="1"/>
</dbReference>
<evidence type="ECO:0000256" key="12">
    <source>
        <dbReference type="ARBA" id="ARBA00023211"/>
    </source>
</evidence>
<reference evidence="17 18" key="1">
    <citation type="journal article" date="2021" name="Front. Microbiol.">
        <title>Aerobic Denitrification and Heterotrophic Sulfur Oxidation in the Genus Halomonas Revealed by Six Novel Species Characterizations and Genome-Based Analysis.</title>
        <authorList>
            <person name="Wang L."/>
            <person name="Shao Z."/>
        </authorList>
    </citation>
    <scope>NUCLEOTIDE SEQUENCE [LARGE SCALE GENOMIC DNA]</scope>
    <source>
        <strain evidence="17 18">MCCC 1A11059</strain>
    </source>
</reference>
<dbReference type="InterPro" id="IPR011761">
    <property type="entry name" value="ATP-grasp"/>
</dbReference>
<keyword evidence="4 14" id="KW-0436">Ligase</keyword>
<feature type="binding site" evidence="14">
    <location>
        <position position="760"/>
    </location>
    <ligand>
        <name>ATP</name>
        <dbReference type="ChEBI" id="CHEBI:30616"/>
        <label>2</label>
    </ligand>
</feature>
<name>A0ABX7W8T0_9GAMM</name>
<protein>
    <recommendedName>
        <fullName evidence="14">Carbamoyl phosphate synthase large chain</fullName>
        <ecNumber evidence="14">6.3.4.16</ecNumber>
        <ecNumber evidence="14">6.3.5.5</ecNumber>
    </recommendedName>
    <alternativeName>
        <fullName evidence="14">Carbamoyl phosphate synthetase ammonia chain</fullName>
    </alternativeName>
</protein>
<evidence type="ECO:0000256" key="13">
    <source>
        <dbReference type="ARBA" id="ARBA00047359"/>
    </source>
</evidence>
<evidence type="ECO:0000313" key="18">
    <source>
        <dbReference type="Proteomes" id="UP000671868"/>
    </source>
</evidence>
<dbReference type="Gene3D" id="3.40.50.20">
    <property type="match status" value="2"/>
</dbReference>
<evidence type="ECO:0000256" key="14">
    <source>
        <dbReference type="HAMAP-Rule" id="MF_01210"/>
    </source>
</evidence>
<evidence type="ECO:0000256" key="7">
    <source>
        <dbReference type="ARBA" id="ARBA00022737"/>
    </source>
</evidence>
<feature type="binding site" evidence="14">
    <location>
        <position position="788"/>
    </location>
    <ligand>
        <name>ATP</name>
        <dbReference type="ChEBI" id="CHEBI:30616"/>
        <label>2</label>
    </ligand>
</feature>
<evidence type="ECO:0000256" key="6">
    <source>
        <dbReference type="ARBA" id="ARBA00022723"/>
    </source>
</evidence>
<dbReference type="RefSeq" id="WP_197448844.1">
    <property type="nucleotide sequence ID" value="NZ_CP053381.1"/>
</dbReference>
<evidence type="ECO:0000256" key="2">
    <source>
        <dbReference type="ARBA" id="ARBA00009799"/>
    </source>
</evidence>
<keyword evidence="11 14" id="KW-0665">Pyrimidine biosynthesis</keyword>
<feature type="binding site" evidence="14">
    <location>
        <position position="840"/>
    </location>
    <ligand>
        <name>Mn(2+)</name>
        <dbReference type="ChEBI" id="CHEBI:29035"/>
        <label>4</label>
    </ligand>
</feature>
<feature type="binding site" evidence="14">
    <location>
        <position position="169"/>
    </location>
    <ligand>
        <name>ATP</name>
        <dbReference type="ChEBI" id="CHEBI:30616"/>
        <label>1</label>
    </ligand>
</feature>
<comment type="catalytic activity">
    <reaction evidence="14">
        <text>hydrogencarbonate + L-glutamine + 2 ATP + H2O = carbamoyl phosphate + L-glutamate + 2 ADP + phosphate + 2 H(+)</text>
        <dbReference type="Rhea" id="RHEA:18633"/>
        <dbReference type="ChEBI" id="CHEBI:15377"/>
        <dbReference type="ChEBI" id="CHEBI:15378"/>
        <dbReference type="ChEBI" id="CHEBI:17544"/>
        <dbReference type="ChEBI" id="CHEBI:29985"/>
        <dbReference type="ChEBI" id="CHEBI:30616"/>
        <dbReference type="ChEBI" id="CHEBI:43474"/>
        <dbReference type="ChEBI" id="CHEBI:58228"/>
        <dbReference type="ChEBI" id="CHEBI:58359"/>
        <dbReference type="ChEBI" id="CHEBI:456216"/>
        <dbReference type="EC" id="6.3.5.5"/>
    </reaction>
</comment>
<feature type="binding site" evidence="14">
    <location>
        <position position="215"/>
    </location>
    <ligand>
        <name>ATP</name>
        <dbReference type="ChEBI" id="CHEBI:30616"/>
        <label>1</label>
    </ligand>
</feature>
<gene>
    <name evidence="14 17" type="primary">carB</name>
    <name evidence="17" type="ORF">HNO51_19760</name>
</gene>
<dbReference type="PANTHER" id="PTHR11405">
    <property type="entry name" value="CARBAMOYLTRANSFERASE FAMILY MEMBER"/>
    <property type="match status" value="1"/>
</dbReference>
<evidence type="ECO:0000256" key="4">
    <source>
        <dbReference type="ARBA" id="ARBA00022598"/>
    </source>
</evidence>
<dbReference type="InterPro" id="IPR011607">
    <property type="entry name" value="MGS-like_dom"/>
</dbReference>
<feature type="binding site" evidence="14">
    <location>
        <position position="787"/>
    </location>
    <ligand>
        <name>ATP</name>
        <dbReference type="ChEBI" id="CHEBI:30616"/>
        <label>2</label>
    </ligand>
</feature>
<comment type="subunit">
    <text evidence="14">Composed of two chains; the small (or glutamine) chain promotes the hydrolysis of glutamine to ammonia, which is used by the large (or ammonia) chain to synthesize carbamoyl phosphate. Tetramer of heterodimers (alpha,beta)4.</text>
</comment>
<dbReference type="PROSITE" id="PS51855">
    <property type="entry name" value="MGS"/>
    <property type="match status" value="1"/>
</dbReference>
<evidence type="ECO:0000256" key="1">
    <source>
        <dbReference type="ARBA" id="ARBA00005077"/>
    </source>
</evidence>
<feature type="binding site" evidence="14">
    <location>
        <position position="842"/>
    </location>
    <ligand>
        <name>Mn(2+)</name>
        <dbReference type="ChEBI" id="CHEBI:29035"/>
        <label>4</label>
    </ligand>
</feature>
<feature type="binding site" evidence="14">
    <location>
        <position position="301"/>
    </location>
    <ligand>
        <name>Mn(2+)</name>
        <dbReference type="ChEBI" id="CHEBI:29035"/>
        <label>2</label>
    </ligand>
</feature>
<dbReference type="Pfam" id="PF25596">
    <property type="entry name" value="CPSase_L_D1"/>
    <property type="match status" value="2"/>
</dbReference>
<dbReference type="EMBL" id="CP053381">
    <property type="protein sequence ID" value="QTP56718.1"/>
    <property type="molecule type" value="Genomic_DNA"/>
</dbReference>
<evidence type="ECO:0000256" key="8">
    <source>
        <dbReference type="ARBA" id="ARBA00022741"/>
    </source>
</evidence>
<feature type="binding site" evidence="14">
    <location>
        <position position="285"/>
    </location>
    <ligand>
        <name>Mg(2+)</name>
        <dbReference type="ChEBI" id="CHEBI:18420"/>
        <label>1</label>
    </ligand>
</feature>
<comment type="catalytic activity">
    <reaction evidence="13 14">
        <text>hydrogencarbonate + NH4(+) + 2 ATP = carbamoyl phosphate + 2 ADP + phosphate + 2 H(+)</text>
        <dbReference type="Rhea" id="RHEA:18029"/>
        <dbReference type="ChEBI" id="CHEBI:15378"/>
        <dbReference type="ChEBI" id="CHEBI:17544"/>
        <dbReference type="ChEBI" id="CHEBI:28938"/>
        <dbReference type="ChEBI" id="CHEBI:30616"/>
        <dbReference type="ChEBI" id="CHEBI:43474"/>
        <dbReference type="ChEBI" id="CHEBI:58228"/>
        <dbReference type="ChEBI" id="CHEBI:456216"/>
        <dbReference type="EC" id="6.3.4.16"/>
    </reaction>
</comment>
<organism evidence="17 18">
    <name type="scientific">Billgrantia sulfidoxydans</name>
    <dbReference type="NCBI Taxonomy" id="2733484"/>
    <lineage>
        <taxon>Bacteria</taxon>
        <taxon>Pseudomonadati</taxon>
        <taxon>Pseudomonadota</taxon>
        <taxon>Gammaproteobacteria</taxon>
        <taxon>Oceanospirillales</taxon>
        <taxon>Halomonadaceae</taxon>
        <taxon>Billgrantia</taxon>
    </lineage>
</organism>
<feature type="binding site" evidence="14">
    <location>
        <position position="828"/>
    </location>
    <ligand>
        <name>Mn(2+)</name>
        <dbReference type="ChEBI" id="CHEBI:29035"/>
        <label>3</label>
    </ligand>
</feature>
<comment type="function">
    <text evidence="14">Large subunit of the glutamine-dependent carbamoyl phosphate synthetase (CPSase). CPSase catalyzes the formation of carbamoyl phosphate from the ammonia moiety of glutamine, carbonate, and phosphate donated by ATP, constituting the first step of 2 biosynthetic pathways, one leading to arginine and/or urea and the other to pyrimidine nucleotides. The large subunit (synthetase) binds the substrates ammonia (free or transferred from glutamine from the small subunit), hydrogencarbonate and ATP and carries out an ATP-coupled ligase reaction, activating hydrogencarbonate by forming carboxy phosphate which reacts with ammonia to form carbamoyl phosphate.</text>
</comment>
<evidence type="ECO:0000256" key="3">
    <source>
        <dbReference type="ARBA" id="ARBA00022571"/>
    </source>
</evidence>
<keyword evidence="9 14" id="KW-0067">ATP-binding</keyword>
<feature type="binding site" evidence="14">
    <location>
        <position position="243"/>
    </location>
    <ligand>
        <name>ATP</name>
        <dbReference type="ChEBI" id="CHEBI:30616"/>
        <label>1</label>
    </ligand>
</feature>
<feature type="domain" description="MGS-like" evidence="16">
    <location>
        <begin position="936"/>
        <end position="1076"/>
    </location>
</feature>
<feature type="binding site" evidence="14">
    <location>
        <position position="299"/>
    </location>
    <ligand>
        <name>Mn(2+)</name>
        <dbReference type="ChEBI" id="CHEBI:29035"/>
        <label>1</label>
    </ligand>
</feature>
<feature type="binding site" evidence="14">
    <location>
        <position position="242"/>
    </location>
    <ligand>
        <name>ATP</name>
        <dbReference type="ChEBI" id="CHEBI:30616"/>
        <label>1</label>
    </ligand>
</feature>
<evidence type="ECO:0000259" key="15">
    <source>
        <dbReference type="PROSITE" id="PS50975"/>
    </source>
</evidence>
<dbReference type="PROSITE" id="PS00866">
    <property type="entry name" value="CPSASE_1"/>
    <property type="match status" value="2"/>
</dbReference>
<dbReference type="InterPro" id="IPR058047">
    <property type="entry name" value="CPSase_preATP-grasp"/>
</dbReference>
<feature type="binding site" evidence="14">
    <location>
        <position position="299"/>
    </location>
    <ligand>
        <name>ATP</name>
        <dbReference type="ChEBI" id="CHEBI:30616"/>
        <label>1</label>
    </ligand>
</feature>
<feature type="binding site" evidence="14">
    <location>
        <position position="840"/>
    </location>
    <ligand>
        <name>Mg(2+)</name>
        <dbReference type="ChEBI" id="CHEBI:18420"/>
        <label>3</label>
    </ligand>
</feature>
<feature type="binding site" evidence="14">
    <location>
        <position position="285"/>
    </location>
    <ligand>
        <name>ATP</name>
        <dbReference type="ChEBI" id="CHEBI:30616"/>
        <label>1</label>
    </ligand>
</feature>
<keyword evidence="3 14" id="KW-0055">Arginine biosynthesis</keyword>
<feature type="binding site" evidence="14">
    <location>
        <position position="842"/>
    </location>
    <ligand>
        <name>Mg(2+)</name>
        <dbReference type="ChEBI" id="CHEBI:18420"/>
        <label>4</label>
    </ligand>
</feature>
<evidence type="ECO:0000256" key="10">
    <source>
        <dbReference type="ARBA" id="ARBA00022842"/>
    </source>
</evidence>
<keyword evidence="5 14" id="KW-0028">Amino-acid biosynthesis</keyword>
<evidence type="ECO:0000256" key="11">
    <source>
        <dbReference type="ARBA" id="ARBA00022975"/>
    </source>
</evidence>
<dbReference type="PANTHER" id="PTHR11405:SF53">
    <property type="entry name" value="CARBAMOYL-PHOSPHATE SYNTHASE [AMMONIA], MITOCHONDRIAL"/>
    <property type="match status" value="1"/>
</dbReference>
<dbReference type="InterPro" id="IPR016185">
    <property type="entry name" value="PreATP-grasp_dom_sf"/>
</dbReference>
<dbReference type="PROSITE" id="PS00867">
    <property type="entry name" value="CPSASE_2"/>
    <property type="match status" value="2"/>
</dbReference>
<keyword evidence="12" id="KW-0464">Manganese</keyword>
<dbReference type="Pfam" id="PF02786">
    <property type="entry name" value="CPSase_L_D2"/>
    <property type="match status" value="2"/>
</dbReference>
<feature type="binding site" evidence="14">
    <location>
        <position position="840"/>
    </location>
    <ligand>
        <name>Mn(2+)</name>
        <dbReference type="ChEBI" id="CHEBI:29035"/>
        <label>3</label>
    </ligand>
</feature>
<dbReference type="InterPro" id="IPR036914">
    <property type="entry name" value="MGS-like_dom_sf"/>
</dbReference>
<comment type="caution">
    <text evidence="14">Lacks conserved residue(s) required for the propagation of feature annotation.</text>
</comment>
<feature type="binding site" evidence="14">
    <location>
        <position position="753"/>
    </location>
    <ligand>
        <name>ATP</name>
        <dbReference type="ChEBI" id="CHEBI:30616"/>
        <label>2</label>
    </ligand>
</feature>
<dbReference type="PROSITE" id="PS50975">
    <property type="entry name" value="ATP_GRASP"/>
    <property type="match status" value="2"/>
</dbReference>
<comment type="domain">
    <text evidence="14">The large subunit is composed of 2 ATP-grasp domains that are involved in binding the 2 ATP molecules needed for carbamoyl phosphate synthesis. The N-terminal ATP-grasp domain (referred to as the carboxyphosphate synthetic component) catalyzes the ATP-dependent phosphorylation of hydrogencarbonate to carboxyphosphate and the subsequent nucleophilic attack by ammonia to form a carbamate intermediate. The C-terminal ATP-grasp domain (referred to as the carbamoyl phosphate synthetic component) then catalyzes the phosphorylation of carbamate with the second ATP to form the end product carbamoyl phosphate. The reactive and unstable enzyme intermediates are sequentially channeled from one active site to the next through the interior of the protein over a distance of at least 96 A.</text>
</comment>
<feature type="binding site" evidence="14">
    <location>
        <position position="714"/>
    </location>
    <ligand>
        <name>ATP</name>
        <dbReference type="ChEBI" id="CHEBI:30616"/>
        <label>2</label>
    </ligand>
</feature>
<feature type="binding site" evidence="14">
    <location>
        <position position="786"/>
    </location>
    <ligand>
        <name>ATP</name>
        <dbReference type="ChEBI" id="CHEBI:30616"/>
        <label>2</label>
    </ligand>
</feature>
<feature type="region of interest" description="Carboxyphosphate synthetic domain" evidence="14">
    <location>
        <begin position="1"/>
        <end position="403"/>
    </location>
</feature>
<dbReference type="Pfam" id="PF02787">
    <property type="entry name" value="CPSase_L_D3"/>
    <property type="match status" value="1"/>
</dbReference>
<dbReference type="Gene3D" id="1.10.1030.10">
    <property type="entry name" value="Carbamoyl-phosphate synthetase, large subunit oligomerisation domain"/>
    <property type="match status" value="1"/>
</dbReference>
<dbReference type="Gene3D" id="3.30.470.20">
    <property type="entry name" value="ATP-grasp fold, B domain"/>
    <property type="match status" value="2"/>
</dbReference>
<feature type="region of interest" description="Oligomerization domain" evidence="14">
    <location>
        <begin position="404"/>
        <end position="553"/>
    </location>
</feature>
<feature type="binding site" evidence="14">
    <location>
        <position position="301"/>
    </location>
    <ligand>
        <name>Mg(2+)</name>
        <dbReference type="ChEBI" id="CHEBI:18420"/>
        <label>2</label>
    </ligand>
</feature>
<dbReference type="GO" id="GO:0004088">
    <property type="term" value="F:carbamoyl-phosphate synthase (glutamine-hydrolyzing) activity"/>
    <property type="evidence" value="ECO:0007669"/>
    <property type="project" value="UniProtKB-EC"/>
</dbReference>
<evidence type="ECO:0000259" key="16">
    <source>
        <dbReference type="PROSITE" id="PS51855"/>
    </source>
</evidence>
<dbReference type="CDD" id="cd01424">
    <property type="entry name" value="MGS_CPS_II"/>
    <property type="match status" value="1"/>
</dbReference>
<feature type="binding site" evidence="14">
    <location>
        <position position="840"/>
    </location>
    <ligand>
        <name>Mg(2+)</name>
        <dbReference type="ChEBI" id="CHEBI:18420"/>
        <label>4</label>
    </ligand>
</feature>
<dbReference type="Pfam" id="PF02142">
    <property type="entry name" value="MGS"/>
    <property type="match status" value="1"/>
</dbReference>
<feature type="binding site" evidence="14">
    <location>
        <position position="299"/>
    </location>
    <ligand>
        <name>Mg(2+)</name>
        <dbReference type="ChEBI" id="CHEBI:18420"/>
        <label>1</label>
    </ligand>
</feature>
<feature type="binding site" evidence="14">
    <location>
        <position position="208"/>
    </location>
    <ligand>
        <name>ATP</name>
        <dbReference type="ChEBI" id="CHEBI:30616"/>
        <label>1</label>
    </ligand>
</feature>
<comment type="pathway">
    <text evidence="1 14">Amino-acid biosynthesis; L-arginine biosynthesis; carbamoyl phosphate from bicarbonate: step 1/1.</text>
</comment>
<feature type="binding site" evidence="14">
    <location>
        <position position="176"/>
    </location>
    <ligand>
        <name>ATP</name>
        <dbReference type="ChEBI" id="CHEBI:30616"/>
        <label>1</label>
    </ligand>
</feature>
<keyword evidence="18" id="KW-1185">Reference proteome</keyword>
<evidence type="ECO:0000256" key="9">
    <source>
        <dbReference type="ARBA" id="ARBA00022840"/>
    </source>
</evidence>
<feature type="binding site" evidence="14">
    <location>
        <position position="299"/>
    </location>
    <ligand>
        <name>Mg(2+)</name>
        <dbReference type="ChEBI" id="CHEBI:18420"/>
        <label>2</label>
    </ligand>
</feature>
<dbReference type="HAMAP" id="MF_01210_B">
    <property type="entry name" value="CPSase_L_chain_B"/>
    <property type="match status" value="1"/>
</dbReference>
<dbReference type="HAMAP" id="MF_01210_A">
    <property type="entry name" value="CPSase_L_chain_A"/>
    <property type="match status" value="1"/>
</dbReference>
<dbReference type="NCBIfam" id="NF009455">
    <property type="entry name" value="PRK12815.1"/>
    <property type="match status" value="1"/>
</dbReference>
<feature type="binding site" evidence="14">
    <location>
        <position position="241"/>
    </location>
    <ligand>
        <name>ATP</name>
        <dbReference type="ChEBI" id="CHEBI:30616"/>
        <label>1</label>
    </ligand>
</feature>
<feature type="binding site" evidence="14">
    <location>
        <position position="828"/>
    </location>
    <ligand>
        <name>ATP</name>
        <dbReference type="ChEBI" id="CHEBI:30616"/>
        <label>2</label>
    </ligand>
</feature>